<feature type="transmembrane region" description="Helical" evidence="7">
    <location>
        <begin position="20"/>
        <end position="40"/>
    </location>
</feature>
<protein>
    <submittedName>
        <fullName evidence="8">Uncharacterized protein</fullName>
    </submittedName>
</protein>
<proteinExistence type="inferred from homology"/>
<dbReference type="OrthoDB" id="77405at2759"/>
<dbReference type="GO" id="GO:0035673">
    <property type="term" value="F:oligopeptide transmembrane transporter activity"/>
    <property type="evidence" value="ECO:0007669"/>
    <property type="project" value="InterPro"/>
</dbReference>
<reference evidence="9" key="2">
    <citation type="submission" date="2015-01" db="EMBL/GenBank/DDBJ databases">
        <title>Evolutionary Origins and Diversification of the Mycorrhizal Mutualists.</title>
        <authorList>
            <consortium name="DOE Joint Genome Institute"/>
            <consortium name="Mycorrhizal Genomics Consortium"/>
            <person name="Kohler A."/>
            <person name="Kuo A."/>
            <person name="Nagy L.G."/>
            <person name="Floudas D."/>
            <person name="Copeland A."/>
            <person name="Barry K.W."/>
            <person name="Cichocki N."/>
            <person name="Veneault-Fourrey C."/>
            <person name="LaButti K."/>
            <person name="Lindquist E.A."/>
            <person name="Lipzen A."/>
            <person name="Lundell T."/>
            <person name="Morin E."/>
            <person name="Murat C."/>
            <person name="Riley R."/>
            <person name="Ohm R."/>
            <person name="Sun H."/>
            <person name="Tunlid A."/>
            <person name="Henrissat B."/>
            <person name="Grigoriev I.V."/>
            <person name="Hibbett D.S."/>
            <person name="Martin F."/>
        </authorList>
    </citation>
    <scope>NUCLEOTIDE SEQUENCE [LARGE SCALE GENOMIC DNA]</scope>
    <source>
        <strain evidence="9">MUT 4182</strain>
    </source>
</reference>
<reference evidence="8 9" key="1">
    <citation type="submission" date="2014-04" db="EMBL/GenBank/DDBJ databases">
        <authorList>
            <consortium name="DOE Joint Genome Institute"/>
            <person name="Kuo A."/>
            <person name="Girlanda M."/>
            <person name="Perotto S."/>
            <person name="Kohler A."/>
            <person name="Nagy L.G."/>
            <person name="Floudas D."/>
            <person name="Copeland A."/>
            <person name="Barry K.W."/>
            <person name="Cichocki N."/>
            <person name="Veneault-Fourrey C."/>
            <person name="LaButti K."/>
            <person name="Lindquist E.A."/>
            <person name="Lipzen A."/>
            <person name="Lundell T."/>
            <person name="Morin E."/>
            <person name="Murat C."/>
            <person name="Sun H."/>
            <person name="Tunlid A."/>
            <person name="Henrissat B."/>
            <person name="Grigoriev I.V."/>
            <person name="Hibbett D.S."/>
            <person name="Martin F."/>
            <person name="Nordberg H.P."/>
            <person name="Cantor M.N."/>
            <person name="Hua S.X."/>
        </authorList>
    </citation>
    <scope>NUCLEOTIDE SEQUENCE [LARGE SCALE GENOMIC DNA]</scope>
    <source>
        <strain evidence="8 9">MUT 4182</strain>
    </source>
</reference>
<evidence type="ECO:0000313" key="8">
    <source>
        <dbReference type="EMBL" id="KIO25368.1"/>
    </source>
</evidence>
<dbReference type="GO" id="GO:0000329">
    <property type="term" value="C:fungal-type vacuole membrane"/>
    <property type="evidence" value="ECO:0007669"/>
    <property type="project" value="TreeGrafter"/>
</dbReference>
<accession>A0A0C3KVB9</accession>
<dbReference type="PANTHER" id="PTHR31645">
    <property type="entry name" value="OLIGOPEPTIDE TRANSPORTER YGL114W-RELATED"/>
    <property type="match status" value="1"/>
</dbReference>
<evidence type="ECO:0000256" key="1">
    <source>
        <dbReference type="ARBA" id="ARBA00004141"/>
    </source>
</evidence>
<evidence type="ECO:0000313" key="9">
    <source>
        <dbReference type="Proteomes" id="UP000054248"/>
    </source>
</evidence>
<dbReference type="STRING" id="1051891.A0A0C3KVB9"/>
<dbReference type="HOGENOM" id="CLU_117793_0_0_1"/>
<keyword evidence="6 7" id="KW-0472">Membrane</keyword>
<comment type="similarity">
    <text evidence="2">Belongs to the oligopeptide OPT transporter family.</text>
</comment>
<dbReference type="InterPro" id="IPR045035">
    <property type="entry name" value="YSL-like"/>
</dbReference>
<feature type="transmembrane region" description="Helical" evidence="7">
    <location>
        <begin position="86"/>
        <end position="105"/>
    </location>
</feature>
<sequence>MTGDLKTGHLIGAKPKVQFVAQLVGSTVASFLTVGLFVLFTKASPCILYPPEDGQCAYGAPSVSAWAAVATAVTAPKLPIPPSSGYTAIGLSILAAICVVAKHLWIPRKYWHWVPNWNAIGLGFVVPQTFYAVAMGFGSIMYYVWEIKNPAQFDMYGFPLAAGLLAGEGLGGVVQALLTVAGVGGDGISEYIFVPLGLGLL</sequence>
<evidence type="ECO:0000256" key="3">
    <source>
        <dbReference type="ARBA" id="ARBA00022448"/>
    </source>
</evidence>
<keyword evidence="5 7" id="KW-1133">Transmembrane helix</keyword>
<keyword evidence="9" id="KW-1185">Reference proteome</keyword>
<evidence type="ECO:0000256" key="2">
    <source>
        <dbReference type="ARBA" id="ARBA00008807"/>
    </source>
</evidence>
<evidence type="ECO:0000256" key="7">
    <source>
        <dbReference type="SAM" id="Phobius"/>
    </source>
</evidence>
<dbReference type="PANTHER" id="PTHR31645:SF3">
    <property type="entry name" value="OLIGOPEPTIDE TRANSPORTER"/>
    <property type="match status" value="1"/>
</dbReference>
<dbReference type="Pfam" id="PF03169">
    <property type="entry name" value="OPT"/>
    <property type="match status" value="1"/>
</dbReference>
<comment type="subcellular location">
    <subcellularLocation>
        <location evidence="1">Membrane</location>
        <topology evidence="1">Multi-pass membrane protein</topology>
    </subcellularLocation>
</comment>
<dbReference type="Proteomes" id="UP000054248">
    <property type="component" value="Unassembled WGS sequence"/>
</dbReference>
<dbReference type="InterPro" id="IPR004813">
    <property type="entry name" value="OPT"/>
</dbReference>
<keyword evidence="4 7" id="KW-0812">Transmembrane</keyword>
<dbReference type="EMBL" id="KN823043">
    <property type="protein sequence ID" value="KIO25368.1"/>
    <property type="molecule type" value="Genomic_DNA"/>
</dbReference>
<organism evidence="8 9">
    <name type="scientific">Tulasnella calospora MUT 4182</name>
    <dbReference type="NCBI Taxonomy" id="1051891"/>
    <lineage>
        <taxon>Eukaryota</taxon>
        <taxon>Fungi</taxon>
        <taxon>Dikarya</taxon>
        <taxon>Basidiomycota</taxon>
        <taxon>Agaricomycotina</taxon>
        <taxon>Agaricomycetes</taxon>
        <taxon>Cantharellales</taxon>
        <taxon>Tulasnellaceae</taxon>
        <taxon>Tulasnella</taxon>
    </lineage>
</organism>
<keyword evidence="3" id="KW-0813">Transport</keyword>
<evidence type="ECO:0000256" key="5">
    <source>
        <dbReference type="ARBA" id="ARBA00022989"/>
    </source>
</evidence>
<gene>
    <name evidence="8" type="ORF">M407DRAFT_75782</name>
</gene>
<dbReference type="AlphaFoldDB" id="A0A0C3KVB9"/>
<evidence type="ECO:0000256" key="4">
    <source>
        <dbReference type="ARBA" id="ARBA00022692"/>
    </source>
</evidence>
<feature type="transmembrane region" description="Helical" evidence="7">
    <location>
        <begin position="125"/>
        <end position="145"/>
    </location>
</feature>
<evidence type="ECO:0000256" key="6">
    <source>
        <dbReference type="ARBA" id="ARBA00023136"/>
    </source>
</evidence>
<name>A0A0C3KVB9_9AGAM</name>